<gene>
    <name evidence="1" type="ordered locus">AMED_8881</name>
</gene>
<accession>A0A0H3DK28</accession>
<dbReference type="PATRIC" id="fig|749927.5.peg.9221"/>
<dbReference type="AlphaFoldDB" id="A0A0H3DK28"/>
<dbReference type="KEGG" id="amd:AMED_8881"/>
<name>A0A0H3DK28_AMYMU</name>
<organism evidence="1 2">
    <name type="scientific">Amycolatopsis mediterranei (strain U-32)</name>
    <dbReference type="NCBI Taxonomy" id="749927"/>
    <lineage>
        <taxon>Bacteria</taxon>
        <taxon>Bacillati</taxon>
        <taxon>Actinomycetota</taxon>
        <taxon>Actinomycetes</taxon>
        <taxon>Pseudonocardiales</taxon>
        <taxon>Pseudonocardiaceae</taxon>
        <taxon>Amycolatopsis</taxon>
    </lineage>
</organism>
<dbReference type="eggNOG" id="COG0457">
    <property type="taxonomic scope" value="Bacteria"/>
</dbReference>
<sequence length="365" mass="40040">MLSLFNSKRRKAAIALVKAAKARGMSAEDYAKTLSPEELAQYVPQDDKPKVEMPDVALWGLPPDKEVTAAKFVADARVAEAVTAYRAGDWQPGAALLTELGTDWDRRAFAVQQLGDAAADDDAPLKEWQASGSADAAAVNAQGLVALAWQIRSGLTPEHVSEEQWAGFFRVLEDAEAATQAAIEAAPDDPTPWCTMLTVARGRQYGNDDFRAVWAELVARDPLHRPAHEQALQYWCAKWFGSHEQMFAFADEALDKAPKLAGLALVAAHEAEDKGVAAWKSDRTKLALDVVRPWLDGEGRDHPANLRDRAYAAKALVANDRCDEAVEQFKVLGVHADALVWAYTGRPEREFLKTRYLACYGATRP</sequence>
<protein>
    <recommendedName>
        <fullName evidence="3">DUF4034 domain-containing protein</fullName>
    </recommendedName>
</protein>
<dbReference type="RefSeq" id="WP_013230596.1">
    <property type="nucleotide sequence ID" value="NC_014318.1"/>
</dbReference>
<dbReference type="EMBL" id="CP002000">
    <property type="protein sequence ID" value="ADJ50572.1"/>
    <property type="molecule type" value="Genomic_DNA"/>
</dbReference>
<reference evidence="1 2" key="1">
    <citation type="journal article" date="2010" name="Cell Res.">
        <title>Complete genome sequence of the rifamycin SV-producing Amycolatopsis mediterranei U32 revealed its genetic characteristics in phylogeny and metabolism.</title>
        <authorList>
            <person name="Zhao W."/>
            <person name="Zhong Y."/>
            <person name="Yuan H."/>
            <person name="Wang J."/>
            <person name="Zheng H."/>
            <person name="Wang Y."/>
            <person name="Cen X."/>
            <person name="Xu F."/>
            <person name="Bai J."/>
            <person name="Han X."/>
            <person name="Lu G."/>
            <person name="Zhu Y."/>
            <person name="Shao Z."/>
            <person name="Yan H."/>
            <person name="Li C."/>
            <person name="Peng N."/>
            <person name="Zhang Z."/>
            <person name="Zhang Y."/>
            <person name="Lin W."/>
            <person name="Fan Y."/>
            <person name="Qin Z."/>
            <person name="Hu Y."/>
            <person name="Zhu B."/>
            <person name="Wang S."/>
            <person name="Ding X."/>
            <person name="Zhao G.P."/>
        </authorList>
    </citation>
    <scope>NUCLEOTIDE SEQUENCE [LARGE SCALE GENOMIC DNA]</scope>
    <source>
        <strain evidence="2">U-32</strain>
    </source>
</reference>
<dbReference type="GeneID" id="92876480"/>
<dbReference type="Proteomes" id="UP000000328">
    <property type="component" value="Chromosome"/>
</dbReference>
<dbReference type="OrthoDB" id="3284019at2"/>
<evidence type="ECO:0000313" key="2">
    <source>
        <dbReference type="Proteomes" id="UP000000328"/>
    </source>
</evidence>
<evidence type="ECO:0008006" key="3">
    <source>
        <dbReference type="Google" id="ProtNLM"/>
    </source>
</evidence>
<dbReference type="HOGENOM" id="CLU_064093_0_0_11"/>
<proteinExistence type="predicted"/>
<evidence type="ECO:0000313" key="1">
    <source>
        <dbReference type="EMBL" id="ADJ50572.1"/>
    </source>
</evidence>